<feature type="domain" description="HTH cro/C1-type" evidence="2">
    <location>
        <begin position="21"/>
        <end position="76"/>
    </location>
</feature>
<dbReference type="InterPro" id="IPR010982">
    <property type="entry name" value="Lambda_DNA-bd_dom_sf"/>
</dbReference>
<gene>
    <name evidence="3" type="ORF">SAMN05216270_103200</name>
</gene>
<dbReference type="Gene3D" id="1.10.10.2910">
    <property type="match status" value="1"/>
</dbReference>
<dbReference type="CDD" id="cd00093">
    <property type="entry name" value="HTH_XRE"/>
    <property type="match status" value="1"/>
</dbReference>
<evidence type="ECO:0000256" key="1">
    <source>
        <dbReference type="ARBA" id="ARBA00007227"/>
    </source>
</evidence>
<accession>A0A1G6TWS1</accession>
<dbReference type="SMART" id="SM00530">
    <property type="entry name" value="HTH_XRE"/>
    <property type="match status" value="1"/>
</dbReference>
<evidence type="ECO:0000313" key="3">
    <source>
        <dbReference type="EMBL" id="SDD33560.1"/>
    </source>
</evidence>
<dbReference type="InterPro" id="IPR052345">
    <property type="entry name" value="Rad_response_metalloprotease"/>
</dbReference>
<keyword evidence="4" id="KW-1185">Reference proteome</keyword>
<dbReference type="OrthoDB" id="9794834at2"/>
<dbReference type="Proteomes" id="UP000198949">
    <property type="component" value="Unassembled WGS sequence"/>
</dbReference>
<sequence length="372" mass="41327">MVCEYRYMSLDSEWAAVGERIRRARVAGGLSQGKLAEAIGLDDRSVISKIEHGERRVDGMELARLSEALRVPMRQFLEDPPRQIVSRRNGLVAEETTSEERVDFRVQTELVAWAYDADQLCELNVLSIPELMRYQGAQSNAEEIRSAARWLRRCLGLADQPVESLLAEAQRAGVLLAVIEIECEGASMHYGDFAVGVVNRHSDFGRRRATAAHELGHMVLGDEYTSEIGVHASKNEREALVDAFASEFLLPAAAFGHATAKLNRTGLIEKAAEYRVSWTLAIRQAQLAGALNDGDAKDWAARKPTQAEFMDAIGWVPQPDLEKMTIAPMVAHAVMQAYTKSLITATRAVEIMRGQLDTADLPEIEPQARDRW</sequence>
<dbReference type="SUPFAM" id="SSF47413">
    <property type="entry name" value="lambda repressor-like DNA-binding domains"/>
    <property type="match status" value="1"/>
</dbReference>
<dbReference type="EMBL" id="FNAD01000003">
    <property type="protein sequence ID" value="SDD33560.1"/>
    <property type="molecule type" value="Genomic_DNA"/>
</dbReference>
<organism evidence="3 4">
    <name type="scientific">Glycomyces harbinensis</name>
    <dbReference type="NCBI Taxonomy" id="58114"/>
    <lineage>
        <taxon>Bacteria</taxon>
        <taxon>Bacillati</taxon>
        <taxon>Actinomycetota</taxon>
        <taxon>Actinomycetes</taxon>
        <taxon>Glycomycetales</taxon>
        <taxon>Glycomycetaceae</taxon>
        <taxon>Glycomyces</taxon>
    </lineage>
</organism>
<dbReference type="Pfam" id="PF06114">
    <property type="entry name" value="Peptidase_M78"/>
    <property type="match status" value="1"/>
</dbReference>
<name>A0A1G6TWS1_9ACTN</name>
<dbReference type="PANTHER" id="PTHR43236">
    <property type="entry name" value="ANTITOXIN HIGA1"/>
    <property type="match status" value="1"/>
</dbReference>
<evidence type="ECO:0000259" key="2">
    <source>
        <dbReference type="PROSITE" id="PS50943"/>
    </source>
</evidence>
<dbReference type="RefSeq" id="WP_091030850.1">
    <property type="nucleotide sequence ID" value="NZ_FNAD01000003.1"/>
</dbReference>
<dbReference type="AlphaFoldDB" id="A0A1G6TWS1"/>
<dbReference type="GO" id="GO:0003677">
    <property type="term" value="F:DNA binding"/>
    <property type="evidence" value="ECO:0007669"/>
    <property type="project" value="InterPro"/>
</dbReference>
<dbReference type="PANTHER" id="PTHR43236:SF1">
    <property type="entry name" value="BLL7220 PROTEIN"/>
    <property type="match status" value="1"/>
</dbReference>
<dbReference type="STRING" id="58114.SAMN05216270_103200"/>
<dbReference type="InterPro" id="IPR001387">
    <property type="entry name" value="Cro/C1-type_HTH"/>
</dbReference>
<dbReference type="Gene3D" id="1.10.260.40">
    <property type="entry name" value="lambda repressor-like DNA-binding domains"/>
    <property type="match status" value="1"/>
</dbReference>
<dbReference type="Pfam" id="PF01381">
    <property type="entry name" value="HTH_3"/>
    <property type="match status" value="1"/>
</dbReference>
<proteinExistence type="inferred from homology"/>
<dbReference type="InterPro" id="IPR010359">
    <property type="entry name" value="IrrE_HExxH"/>
</dbReference>
<evidence type="ECO:0000313" key="4">
    <source>
        <dbReference type="Proteomes" id="UP000198949"/>
    </source>
</evidence>
<protein>
    <submittedName>
        <fullName evidence="3">Helix-turn-helix domain-containing protein</fullName>
    </submittedName>
</protein>
<comment type="similarity">
    <text evidence="1">Belongs to the short-chain fatty acyl-CoA assimilation regulator (ScfR) family.</text>
</comment>
<dbReference type="PROSITE" id="PS50943">
    <property type="entry name" value="HTH_CROC1"/>
    <property type="match status" value="1"/>
</dbReference>
<reference evidence="4" key="1">
    <citation type="submission" date="2016-10" db="EMBL/GenBank/DDBJ databases">
        <authorList>
            <person name="Varghese N."/>
            <person name="Submissions S."/>
        </authorList>
    </citation>
    <scope>NUCLEOTIDE SEQUENCE [LARGE SCALE GENOMIC DNA]</scope>
    <source>
        <strain evidence="4">CGMCC 4.3516</strain>
    </source>
</reference>